<feature type="transmembrane region" description="Helical" evidence="12">
    <location>
        <begin position="241"/>
        <end position="260"/>
    </location>
</feature>
<keyword evidence="10" id="KW-0739">Sodium transport</keyword>
<evidence type="ECO:0008006" key="15">
    <source>
        <dbReference type="Google" id="ProtNLM"/>
    </source>
</evidence>
<feature type="transmembrane region" description="Helical" evidence="12">
    <location>
        <begin position="156"/>
        <end position="176"/>
    </location>
</feature>
<protein>
    <recommendedName>
        <fullName evidence="15">Sodium:solute symporter</fullName>
    </recommendedName>
</protein>
<keyword evidence="7" id="KW-0915">Sodium</keyword>
<evidence type="ECO:0000313" key="14">
    <source>
        <dbReference type="Proteomes" id="UP000239907"/>
    </source>
</evidence>
<evidence type="ECO:0000256" key="4">
    <source>
        <dbReference type="ARBA" id="ARBA00022475"/>
    </source>
</evidence>
<dbReference type="RefSeq" id="WP_105044707.1">
    <property type="nucleotide sequence ID" value="NZ_MQWA01000001.1"/>
</dbReference>
<dbReference type="Proteomes" id="UP000239907">
    <property type="component" value="Unassembled WGS sequence"/>
</dbReference>
<dbReference type="InterPro" id="IPR038377">
    <property type="entry name" value="Na/Glc_symporter_sf"/>
</dbReference>
<evidence type="ECO:0000256" key="12">
    <source>
        <dbReference type="SAM" id="Phobius"/>
    </source>
</evidence>
<dbReference type="PANTHER" id="PTHR42985:SF47">
    <property type="entry name" value="INTEGRAL MEMBRANE TRANSPORT PROTEIN"/>
    <property type="match status" value="1"/>
</dbReference>
<evidence type="ECO:0000256" key="9">
    <source>
        <dbReference type="ARBA" id="ARBA00023136"/>
    </source>
</evidence>
<dbReference type="EMBL" id="MQWA01000001">
    <property type="protein sequence ID" value="PQJ30182.1"/>
    <property type="molecule type" value="Genomic_DNA"/>
</dbReference>
<dbReference type="GO" id="GO:0015293">
    <property type="term" value="F:symporter activity"/>
    <property type="evidence" value="ECO:0007669"/>
    <property type="project" value="TreeGrafter"/>
</dbReference>
<evidence type="ECO:0000256" key="5">
    <source>
        <dbReference type="ARBA" id="ARBA00022692"/>
    </source>
</evidence>
<feature type="transmembrane region" description="Helical" evidence="12">
    <location>
        <begin position="445"/>
        <end position="468"/>
    </location>
</feature>
<evidence type="ECO:0000256" key="11">
    <source>
        <dbReference type="RuleBase" id="RU362091"/>
    </source>
</evidence>
<dbReference type="PANTHER" id="PTHR42985">
    <property type="entry name" value="SODIUM-COUPLED MONOCARBOXYLATE TRANSPORTER"/>
    <property type="match status" value="1"/>
</dbReference>
<evidence type="ECO:0000256" key="8">
    <source>
        <dbReference type="ARBA" id="ARBA00023065"/>
    </source>
</evidence>
<sequence length="580" mass="63427">MDKAIHEYFTMWDWSVIFGYLLLTTIVGHCMRGKQGTIRDFFLGGRSLPWQAVSGSIIATEISGVTFIGVAGTLFALHGNFTYLLWGIGSVIGRVIVAKYFVPRYYEDEIYSPYDYMGKRLGVGVKKLATVIFTMGSILGQSVRVFVAAIPLEVVTGLPISICIIIIGLFAIGWTLMGGMSTVIWTDVMQFGLFTFGGLAALFWVITSLDGGWGQYWEVAEQFGRTTVWDARWGFDAKLEFTFWVALIAVPFQNLTAFGVDQLNAQRMFCCKNAKDASKALLWSCGGQLLTLLMLLVGTALFVHYNNNPFNGYEGREIMGTPKTHHIESDVALAQTALDAAPRIEHPDAAQYAIDHGIGGVDANPLVSNVAVPVKGDNVFPMWIVTQMPVGLSGLILAGVFAAAISSLDSILAALSQTTLSFIYHPEDKTDAELEELNLVTKSKWLVVMWGILLTGFTLLLVVAAQGIPVLPLAFGMSAYTMGPLLALFLCALIGRGSLRGLLVGASVSFLLTMFGRMDVWVLVKKMEGDITWLANLPTYTASSEGAISVVYCYAWFWPITTIVTLLFGLYFPQAKNKQS</sequence>
<evidence type="ECO:0000256" key="3">
    <source>
        <dbReference type="ARBA" id="ARBA00022448"/>
    </source>
</evidence>
<evidence type="ECO:0000256" key="2">
    <source>
        <dbReference type="ARBA" id="ARBA00006434"/>
    </source>
</evidence>
<feature type="transmembrane region" description="Helical" evidence="12">
    <location>
        <begin position="83"/>
        <end position="102"/>
    </location>
</feature>
<feature type="transmembrane region" description="Helical" evidence="12">
    <location>
        <begin position="188"/>
        <end position="207"/>
    </location>
</feature>
<evidence type="ECO:0000313" key="13">
    <source>
        <dbReference type="EMBL" id="PQJ30182.1"/>
    </source>
</evidence>
<dbReference type="Gene3D" id="1.20.1730.10">
    <property type="entry name" value="Sodium/glucose cotransporter"/>
    <property type="match status" value="1"/>
</dbReference>
<feature type="transmembrane region" description="Helical" evidence="12">
    <location>
        <begin position="52"/>
        <end position="77"/>
    </location>
</feature>
<evidence type="ECO:0000256" key="7">
    <source>
        <dbReference type="ARBA" id="ARBA00023053"/>
    </source>
</evidence>
<feature type="transmembrane region" description="Helical" evidence="12">
    <location>
        <begin position="281"/>
        <end position="305"/>
    </location>
</feature>
<comment type="similarity">
    <text evidence="2 11">Belongs to the sodium:solute symporter (SSF) (TC 2.A.21) family.</text>
</comment>
<feature type="transmembrane region" description="Helical" evidence="12">
    <location>
        <begin position="474"/>
        <end position="495"/>
    </location>
</feature>
<evidence type="ECO:0000256" key="10">
    <source>
        <dbReference type="ARBA" id="ARBA00023201"/>
    </source>
</evidence>
<organism evidence="13 14">
    <name type="scientific">Rubritalea profundi</name>
    <dbReference type="NCBI Taxonomy" id="1658618"/>
    <lineage>
        <taxon>Bacteria</taxon>
        <taxon>Pseudomonadati</taxon>
        <taxon>Verrucomicrobiota</taxon>
        <taxon>Verrucomicrobiia</taxon>
        <taxon>Verrucomicrobiales</taxon>
        <taxon>Rubritaleaceae</taxon>
        <taxon>Rubritalea</taxon>
    </lineage>
</organism>
<dbReference type="InterPro" id="IPR051163">
    <property type="entry name" value="Sodium:Solute_Symporter_SSF"/>
</dbReference>
<feature type="transmembrane region" description="Helical" evidence="12">
    <location>
        <begin position="128"/>
        <end position="150"/>
    </location>
</feature>
<keyword evidence="14" id="KW-1185">Reference proteome</keyword>
<feature type="transmembrane region" description="Helical" evidence="12">
    <location>
        <begin position="547"/>
        <end position="572"/>
    </location>
</feature>
<dbReference type="AlphaFoldDB" id="A0A2S7U7A8"/>
<accession>A0A2S7U7A8</accession>
<keyword evidence="6 12" id="KW-1133">Transmembrane helix</keyword>
<feature type="transmembrane region" description="Helical" evidence="12">
    <location>
        <begin position="12"/>
        <end position="31"/>
    </location>
</feature>
<feature type="transmembrane region" description="Helical" evidence="12">
    <location>
        <begin position="390"/>
        <end position="415"/>
    </location>
</feature>
<comment type="subcellular location">
    <subcellularLocation>
        <location evidence="1">Cell membrane</location>
        <topology evidence="1">Multi-pass membrane protein</topology>
    </subcellularLocation>
</comment>
<comment type="caution">
    <text evidence="13">The sequence shown here is derived from an EMBL/GenBank/DDBJ whole genome shotgun (WGS) entry which is preliminary data.</text>
</comment>
<dbReference type="GO" id="GO:0006814">
    <property type="term" value="P:sodium ion transport"/>
    <property type="evidence" value="ECO:0007669"/>
    <property type="project" value="UniProtKB-KW"/>
</dbReference>
<keyword evidence="5 12" id="KW-0812">Transmembrane</keyword>
<keyword evidence="4" id="KW-1003">Cell membrane</keyword>
<keyword evidence="9 12" id="KW-0472">Membrane</keyword>
<reference evidence="13 14" key="1">
    <citation type="submission" date="2016-12" db="EMBL/GenBank/DDBJ databases">
        <title>Study of bacterial adaptation to deep sea.</title>
        <authorList>
            <person name="Song J."/>
            <person name="Yoshizawa S."/>
            <person name="Kogure K."/>
        </authorList>
    </citation>
    <scope>NUCLEOTIDE SEQUENCE [LARGE SCALE GENOMIC DNA]</scope>
    <source>
        <strain evidence="13 14">SAORIC-165</strain>
    </source>
</reference>
<name>A0A2S7U7A8_9BACT</name>
<dbReference type="OrthoDB" id="9814523at2"/>
<dbReference type="InterPro" id="IPR001734">
    <property type="entry name" value="Na/solute_symporter"/>
</dbReference>
<keyword evidence="3" id="KW-0813">Transport</keyword>
<dbReference type="Pfam" id="PF00474">
    <property type="entry name" value="SSF"/>
    <property type="match status" value="2"/>
</dbReference>
<feature type="transmembrane region" description="Helical" evidence="12">
    <location>
        <begin position="502"/>
        <end position="524"/>
    </location>
</feature>
<dbReference type="PROSITE" id="PS50283">
    <property type="entry name" value="NA_SOLUT_SYMP_3"/>
    <property type="match status" value="1"/>
</dbReference>
<gene>
    <name evidence="13" type="ORF">BSZ32_18030</name>
</gene>
<proteinExistence type="inferred from homology"/>
<keyword evidence="8" id="KW-0406">Ion transport</keyword>
<evidence type="ECO:0000256" key="1">
    <source>
        <dbReference type="ARBA" id="ARBA00004651"/>
    </source>
</evidence>
<evidence type="ECO:0000256" key="6">
    <source>
        <dbReference type="ARBA" id="ARBA00022989"/>
    </source>
</evidence>
<dbReference type="GO" id="GO:0005886">
    <property type="term" value="C:plasma membrane"/>
    <property type="evidence" value="ECO:0007669"/>
    <property type="project" value="UniProtKB-SubCell"/>
</dbReference>